<dbReference type="InterPro" id="IPR022036">
    <property type="entry name" value="DUF3605"/>
</dbReference>
<dbReference type="GO" id="GO:0005737">
    <property type="term" value="C:cytoplasm"/>
    <property type="evidence" value="ECO:0007669"/>
    <property type="project" value="TreeGrafter"/>
</dbReference>
<keyword evidence="2" id="KW-1185">Reference proteome</keyword>
<evidence type="ECO:0000313" key="1">
    <source>
        <dbReference type="EMBL" id="GAX22425.1"/>
    </source>
</evidence>
<accession>A0A1Z5K8D7</accession>
<dbReference type="InParanoid" id="A0A1Z5K8D7"/>
<dbReference type="Proteomes" id="UP000198406">
    <property type="component" value="Unassembled WGS sequence"/>
</dbReference>
<protein>
    <submittedName>
        <fullName evidence="1">Uncharacterized protein</fullName>
    </submittedName>
</protein>
<evidence type="ECO:0000313" key="2">
    <source>
        <dbReference type="Proteomes" id="UP000198406"/>
    </source>
</evidence>
<dbReference type="OrthoDB" id="498286at2759"/>
<sequence length="180" mass="20989">MMSLTSRDVNPDEIVLPTLKYGYCETPLQWQEIQQIVLVEHDFDRLTRSASQQRQYELSKRAILREWASMLDYVLCTKFNLPSELQEGLKRVVRNDGDNTTLPRTALVRNDFPYCFEESVQHWILWKLGADCTVEDIQKAKKELQSQLLVQDMLHWVNPPRLQSLPGIDHVHILVLVQGS</sequence>
<reference evidence="1 2" key="1">
    <citation type="journal article" date="2015" name="Plant Cell">
        <title>Oil accumulation by the oleaginous diatom Fistulifera solaris as revealed by the genome and transcriptome.</title>
        <authorList>
            <person name="Tanaka T."/>
            <person name="Maeda Y."/>
            <person name="Veluchamy A."/>
            <person name="Tanaka M."/>
            <person name="Abida H."/>
            <person name="Marechal E."/>
            <person name="Bowler C."/>
            <person name="Muto M."/>
            <person name="Sunaga Y."/>
            <person name="Tanaka M."/>
            <person name="Yoshino T."/>
            <person name="Taniguchi T."/>
            <person name="Fukuda Y."/>
            <person name="Nemoto M."/>
            <person name="Matsumoto M."/>
            <person name="Wong P.S."/>
            <person name="Aburatani S."/>
            <person name="Fujibuchi W."/>
        </authorList>
    </citation>
    <scope>NUCLEOTIDE SEQUENCE [LARGE SCALE GENOMIC DNA]</scope>
    <source>
        <strain evidence="1 2">JPCC DA0580</strain>
    </source>
</reference>
<dbReference type="AlphaFoldDB" id="A0A1Z5K8D7"/>
<comment type="caution">
    <text evidence="1">The sequence shown here is derived from an EMBL/GenBank/DDBJ whole genome shotgun (WGS) entry which is preliminary data.</text>
</comment>
<dbReference type="Pfam" id="PF12239">
    <property type="entry name" value="DUF3605"/>
    <property type="match status" value="1"/>
</dbReference>
<dbReference type="PANTHER" id="PTHR35020">
    <property type="entry name" value="N-ACETYLGLUCOSAMINE-INDUCED PROTEIN 1"/>
    <property type="match status" value="1"/>
</dbReference>
<gene>
    <name evidence="1" type="ORF">FisN_14Hu039</name>
</gene>
<organism evidence="1 2">
    <name type="scientific">Fistulifera solaris</name>
    <name type="common">Oleaginous diatom</name>
    <dbReference type="NCBI Taxonomy" id="1519565"/>
    <lineage>
        <taxon>Eukaryota</taxon>
        <taxon>Sar</taxon>
        <taxon>Stramenopiles</taxon>
        <taxon>Ochrophyta</taxon>
        <taxon>Bacillariophyta</taxon>
        <taxon>Bacillariophyceae</taxon>
        <taxon>Bacillariophycidae</taxon>
        <taxon>Naviculales</taxon>
        <taxon>Naviculaceae</taxon>
        <taxon>Fistulifera</taxon>
    </lineage>
</organism>
<proteinExistence type="predicted"/>
<dbReference type="EMBL" id="BDSP01000184">
    <property type="protein sequence ID" value="GAX22425.1"/>
    <property type="molecule type" value="Genomic_DNA"/>
</dbReference>
<dbReference type="GO" id="GO:0006044">
    <property type="term" value="P:N-acetylglucosamine metabolic process"/>
    <property type="evidence" value="ECO:0007669"/>
    <property type="project" value="TreeGrafter"/>
</dbReference>
<name>A0A1Z5K8D7_FISSO</name>
<dbReference type="PANTHER" id="PTHR35020:SF2">
    <property type="entry name" value="N-ACETYLGLUCOSAMINE-INDUCED PROTEIN 1"/>
    <property type="match status" value="1"/>
</dbReference>